<organism evidence="2 3">
    <name type="scientific">Panagrolaimus davidi</name>
    <dbReference type="NCBI Taxonomy" id="227884"/>
    <lineage>
        <taxon>Eukaryota</taxon>
        <taxon>Metazoa</taxon>
        <taxon>Ecdysozoa</taxon>
        <taxon>Nematoda</taxon>
        <taxon>Chromadorea</taxon>
        <taxon>Rhabditida</taxon>
        <taxon>Tylenchina</taxon>
        <taxon>Panagrolaimomorpha</taxon>
        <taxon>Panagrolaimoidea</taxon>
        <taxon>Panagrolaimidae</taxon>
        <taxon>Panagrolaimus</taxon>
    </lineage>
</organism>
<feature type="transmembrane region" description="Helical" evidence="1">
    <location>
        <begin position="79"/>
        <end position="98"/>
    </location>
</feature>
<sequence length="201" mass="23265">MYSTEQTSNDSAPPPPQLEDSQAFDHQNSKYKCCCGCCHAKTGAMITAISSSFSLWYFIFVLILFINGIEKEWLDWAKLFFWIIWFPVAICLFLGLITKNQYLLLPYIFYLIISAILSVTLAIMLIYIYSPAEPEAKKRLGIESLNVSNEVMIGAAILYIIYELSFTAWYIWIIFLCYQYFHDLKNFAGRTFIGREPLSFN</sequence>
<name>A0A914Q624_9BILA</name>
<accession>A0A914Q624</accession>
<protein>
    <submittedName>
        <fullName evidence="3">Uncharacterized protein</fullName>
    </submittedName>
</protein>
<feature type="transmembrane region" description="Helical" evidence="1">
    <location>
        <begin position="104"/>
        <end position="130"/>
    </location>
</feature>
<feature type="transmembrane region" description="Helical" evidence="1">
    <location>
        <begin position="151"/>
        <end position="181"/>
    </location>
</feature>
<dbReference type="PANTHER" id="PTHR34851">
    <property type="entry name" value="PROTEIN CBG05235-RELATED"/>
    <property type="match status" value="1"/>
</dbReference>
<reference evidence="3" key="1">
    <citation type="submission" date="2022-11" db="UniProtKB">
        <authorList>
            <consortium name="WormBaseParasite"/>
        </authorList>
    </citation>
    <scope>IDENTIFICATION</scope>
</reference>
<dbReference type="AlphaFoldDB" id="A0A914Q624"/>
<dbReference type="WBParaSite" id="PDA_v2.g269.t1">
    <property type="protein sequence ID" value="PDA_v2.g269.t1"/>
    <property type="gene ID" value="PDA_v2.g269"/>
</dbReference>
<keyword evidence="1" id="KW-0472">Membrane</keyword>
<keyword evidence="1" id="KW-0812">Transmembrane</keyword>
<dbReference type="Proteomes" id="UP000887578">
    <property type="component" value="Unplaced"/>
</dbReference>
<keyword evidence="1" id="KW-1133">Transmembrane helix</keyword>
<evidence type="ECO:0000313" key="3">
    <source>
        <dbReference type="WBParaSite" id="PDA_v2.g269.t1"/>
    </source>
</evidence>
<feature type="transmembrane region" description="Helical" evidence="1">
    <location>
        <begin position="49"/>
        <end position="67"/>
    </location>
</feature>
<keyword evidence="2" id="KW-1185">Reference proteome</keyword>
<proteinExistence type="predicted"/>
<evidence type="ECO:0000313" key="2">
    <source>
        <dbReference type="Proteomes" id="UP000887578"/>
    </source>
</evidence>
<evidence type="ECO:0000256" key="1">
    <source>
        <dbReference type="SAM" id="Phobius"/>
    </source>
</evidence>